<dbReference type="Proteomes" id="UP000192434">
    <property type="component" value="Unassembled WGS sequence"/>
</dbReference>
<name>A0A1X0IKK2_9MYCO</name>
<sequence>MTTLPGGQTVTSTIVLVPNPNGDGSLVPCEGTVCTNPNHGGADSPNGDGPPEPGQTVFNSPADGPPEPGQSTFGSAPQSPPEPGQTTFSAPAEGPPEPGQTTLNGS</sequence>
<dbReference type="AlphaFoldDB" id="A0A1X0IKK2"/>
<accession>A0A1X0IKK2</accession>
<protein>
    <submittedName>
        <fullName evidence="2">Uncharacterized protein</fullName>
    </submittedName>
</protein>
<reference evidence="2 3" key="1">
    <citation type="submission" date="2016-12" db="EMBL/GenBank/DDBJ databases">
        <title>The new phylogeny of genus Mycobacterium.</title>
        <authorList>
            <person name="Tortoli E."/>
            <person name="Trovato A."/>
            <person name="Cirillo D.M."/>
        </authorList>
    </citation>
    <scope>NUCLEOTIDE SEQUENCE [LARGE SCALE GENOMIC DNA]</scope>
    <source>
        <strain evidence="2 3">CCUG 66554</strain>
    </source>
</reference>
<evidence type="ECO:0000313" key="2">
    <source>
        <dbReference type="EMBL" id="ORB47729.1"/>
    </source>
</evidence>
<evidence type="ECO:0000256" key="1">
    <source>
        <dbReference type="SAM" id="MobiDB-lite"/>
    </source>
</evidence>
<proteinExistence type="predicted"/>
<comment type="caution">
    <text evidence="2">The sequence shown here is derived from an EMBL/GenBank/DDBJ whole genome shotgun (WGS) entry which is preliminary data.</text>
</comment>
<organism evidence="2 3">
    <name type="scientific">Mycobacteroides saopaulense</name>
    <dbReference type="NCBI Taxonomy" id="1578165"/>
    <lineage>
        <taxon>Bacteria</taxon>
        <taxon>Bacillati</taxon>
        <taxon>Actinomycetota</taxon>
        <taxon>Actinomycetes</taxon>
        <taxon>Mycobacteriales</taxon>
        <taxon>Mycobacteriaceae</taxon>
        <taxon>Mycobacteroides</taxon>
    </lineage>
</organism>
<evidence type="ECO:0000313" key="3">
    <source>
        <dbReference type="Proteomes" id="UP000192434"/>
    </source>
</evidence>
<feature type="compositionally biased region" description="Polar residues" evidence="1">
    <location>
        <begin position="1"/>
        <end position="14"/>
    </location>
</feature>
<gene>
    <name evidence="2" type="ORF">BST43_25695</name>
</gene>
<feature type="region of interest" description="Disordered" evidence="1">
    <location>
        <begin position="1"/>
        <end position="106"/>
    </location>
</feature>
<dbReference type="EMBL" id="MVII01000056">
    <property type="protein sequence ID" value="ORB47729.1"/>
    <property type="molecule type" value="Genomic_DNA"/>
</dbReference>